<organism evidence="2 3">
    <name type="scientific">Seminavis robusta</name>
    <dbReference type="NCBI Taxonomy" id="568900"/>
    <lineage>
        <taxon>Eukaryota</taxon>
        <taxon>Sar</taxon>
        <taxon>Stramenopiles</taxon>
        <taxon>Ochrophyta</taxon>
        <taxon>Bacillariophyta</taxon>
        <taxon>Bacillariophyceae</taxon>
        <taxon>Bacillariophycidae</taxon>
        <taxon>Naviculales</taxon>
        <taxon>Naviculaceae</taxon>
        <taxon>Seminavis</taxon>
    </lineage>
</organism>
<dbReference type="AlphaFoldDB" id="A0A9N8HPJ2"/>
<dbReference type="Proteomes" id="UP001153069">
    <property type="component" value="Unassembled WGS sequence"/>
</dbReference>
<evidence type="ECO:0000256" key="1">
    <source>
        <dbReference type="SAM" id="MobiDB-lite"/>
    </source>
</evidence>
<evidence type="ECO:0000313" key="2">
    <source>
        <dbReference type="EMBL" id="CAB9520105.1"/>
    </source>
</evidence>
<name>A0A9N8HPJ2_9STRA</name>
<sequence length="265" mass="29984">MMSKGINCVRFAESSNKIMVFDSQQEHSQRDELWYNREDYKSWKVETRRNARVWMRQGYGELLEGTFEKPTRDAQRRMNAISQQLGDAGCFRGIERSLNENHDDERASASLHAIEGLVDHQSRMKQHGDCTDEELAQELSEFLQRHSQSASRFARRMGKADARVVGLGDGEDTSRQFLEEACSIPAPPPRLTRWNSCGSSSGASSAASPQLPRRCHLQSTDHKTIVERSSSPASARSEVLEISQTLFHLGAPPAQKQYSFCSYRV</sequence>
<gene>
    <name evidence="2" type="ORF">SEMRO_1074_G238260.1</name>
</gene>
<reference evidence="2" key="1">
    <citation type="submission" date="2020-06" db="EMBL/GenBank/DDBJ databases">
        <authorList>
            <consortium name="Plant Systems Biology data submission"/>
        </authorList>
    </citation>
    <scope>NUCLEOTIDE SEQUENCE</scope>
    <source>
        <strain evidence="2">D6</strain>
    </source>
</reference>
<proteinExistence type="predicted"/>
<accession>A0A9N8HPJ2</accession>
<protein>
    <submittedName>
        <fullName evidence="2">Uncharacterized protein</fullName>
    </submittedName>
</protein>
<feature type="region of interest" description="Disordered" evidence="1">
    <location>
        <begin position="194"/>
        <end position="234"/>
    </location>
</feature>
<feature type="compositionally biased region" description="Low complexity" evidence="1">
    <location>
        <begin position="196"/>
        <end position="208"/>
    </location>
</feature>
<comment type="caution">
    <text evidence="2">The sequence shown here is derived from an EMBL/GenBank/DDBJ whole genome shotgun (WGS) entry which is preliminary data.</text>
</comment>
<dbReference type="EMBL" id="CAICTM010001072">
    <property type="protein sequence ID" value="CAB9520105.1"/>
    <property type="molecule type" value="Genomic_DNA"/>
</dbReference>
<evidence type="ECO:0000313" key="3">
    <source>
        <dbReference type="Proteomes" id="UP001153069"/>
    </source>
</evidence>
<keyword evidence="3" id="KW-1185">Reference proteome</keyword>